<comment type="similarity">
    <text evidence="2">Belongs to the TspO/BZRP family.</text>
</comment>
<name>A0ABS9UV25_9BACT</name>
<proteinExistence type="inferred from homology"/>
<accession>A0ABS9UV25</accession>
<evidence type="ECO:0000313" key="8">
    <source>
        <dbReference type="Proteomes" id="UP001165489"/>
    </source>
</evidence>
<comment type="caution">
    <text evidence="7">The sequence shown here is derived from an EMBL/GenBank/DDBJ whole genome shotgun (WGS) entry which is preliminary data.</text>
</comment>
<reference evidence="7" key="1">
    <citation type="submission" date="2022-03" db="EMBL/GenBank/DDBJ databases">
        <title>De novo assembled genomes of Belliella spp. (Cyclobacteriaceae) strains.</title>
        <authorList>
            <person name="Szabo A."/>
            <person name="Korponai K."/>
            <person name="Felfoldi T."/>
        </authorList>
    </citation>
    <scope>NUCLEOTIDE SEQUENCE</scope>
    <source>
        <strain evidence="7">DSM 111904</strain>
    </source>
</reference>
<keyword evidence="3 6" id="KW-0812">Transmembrane</keyword>
<comment type="subcellular location">
    <subcellularLocation>
        <location evidence="1">Membrane</location>
        <topology evidence="1">Multi-pass membrane protein</topology>
    </subcellularLocation>
</comment>
<protein>
    <submittedName>
        <fullName evidence="7">Tryptophan-rich sensory protein</fullName>
    </submittedName>
</protein>
<sequence length="154" mass="17625">MKKWQIFLVSIAIPLLAGFVGSLSTASSVNSWYATLEKPPFNPPSWLFAPVWTVLYLMIGVVLYILWTSKHPLKKQALKLFAIQMVLNFLWSPAFFGLESPMLGLFAIIPLWISILVCIRVFKPISAISSYLMIPYFLWVSFATILNFSIWYLN</sequence>
<dbReference type="Pfam" id="PF03073">
    <property type="entry name" value="TspO_MBR"/>
    <property type="match status" value="1"/>
</dbReference>
<dbReference type="PANTHER" id="PTHR10057:SF0">
    <property type="entry name" value="TRANSLOCATOR PROTEIN"/>
    <property type="match status" value="1"/>
</dbReference>
<evidence type="ECO:0000313" key="7">
    <source>
        <dbReference type="EMBL" id="MCH7408012.1"/>
    </source>
</evidence>
<evidence type="ECO:0000256" key="1">
    <source>
        <dbReference type="ARBA" id="ARBA00004141"/>
    </source>
</evidence>
<keyword evidence="8" id="KW-1185">Reference proteome</keyword>
<evidence type="ECO:0000256" key="3">
    <source>
        <dbReference type="ARBA" id="ARBA00022692"/>
    </source>
</evidence>
<dbReference type="PIRSF" id="PIRSF005859">
    <property type="entry name" value="PBR"/>
    <property type="match status" value="1"/>
</dbReference>
<keyword evidence="5 6" id="KW-0472">Membrane</keyword>
<keyword evidence="4 6" id="KW-1133">Transmembrane helix</keyword>
<evidence type="ECO:0000256" key="2">
    <source>
        <dbReference type="ARBA" id="ARBA00007524"/>
    </source>
</evidence>
<feature type="transmembrane region" description="Helical" evidence="6">
    <location>
        <begin position="46"/>
        <end position="66"/>
    </location>
</feature>
<dbReference type="CDD" id="cd15904">
    <property type="entry name" value="TSPO_MBR"/>
    <property type="match status" value="1"/>
</dbReference>
<feature type="transmembrane region" description="Helical" evidence="6">
    <location>
        <begin position="134"/>
        <end position="153"/>
    </location>
</feature>
<dbReference type="PANTHER" id="PTHR10057">
    <property type="entry name" value="PERIPHERAL-TYPE BENZODIAZEPINE RECEPTOR"/>
    <property type="match status" value="1"/>
</dbReference>
<gene>
    <name evidence="7" type="ORF">MM239_01280</name>
</gene>
<evidence type="ECO:0000256" key="4">
    <source>
        <dbReference type="ARBA" id="ARBA00022989"/>
    </source>
</evidence>
<feature type="transmembrane region" description="Helical" evidence="6">
    <location>
        <begin position="102"/>
        <end position="122"/>
    </location>
</feature>
<dbReference type="Proteomes" id="UP001165489">
    <property type="component" value="Unassembled WGS sequence"/>
</dbReference>
<dbReference type="InterPro" id="IPR004307">
    <property type="entry name" value="TspO_MBR"/>
</dbReference>
<dbReference type="Gene3D" id="1.20.1260.100">
    <property type="entry name" value="TspO/MBR protein"/>
    <property type="match status" value="1"/>
</dbReference>
<dbReference type="RefSeq" id="WP_241345947.1">
    <property type="nucleotide sequence ID" value="NZ_JAKZGP010000001.1"/>
</dbReference>
<evidence type="ECO:0000256" key="5">
    <source>
        <dbReference type="ARBA" id="ARBA00023136"/>
    </source>
</evidence>
<evidence type="ECO:0000256" key="6">
    <source>
        <dbReference type="SAM" id="Phobius"/>
    </source>
</evidence>
<dbReference type="InterPro" id="IPR038330">
    <property type="entry name" value="TspO/MBR-related_sf"/>
</dbReference>
<organism evidence="7 8">
    <name type="scientific">Belliella filtrata</name>
    <dbReference type="NCBI Taxonomy" id="2923435"/>
    <lineage>
        <taxon>Bacteria</taxon>
        <taxon>Pseudomonadati</taxon>
        <taxon>Bacteroidota</taxon>
        <taxon>Cytophagia</taxon>
        <taxon>Cytophagales</taxon>
        <taxon>Cyclobacteriaceae</taxon>
        <taxon>Belliella</taxon>
    </lineage>
</organism>
<feature type="transmembrane region" description="Helical" evidence="6">
    <location>
        <begin position="78"/>
        <end position="96"/>
    </location>
</feature>
<dbReference type="EMBL" id="JAKZGP010000001">
    <property type="protein sequence ID" value="MCH7408012.1"/>
    <property type="molecule type" value="Genomic_DNA"/>
</dbReference>